<dbReference type="Proteomes" id="UP000291259">
    <property type="component" value="Chromosome"/>
</dbReference>
<keyword evidence="4" id="KW-0812">Transmembrane</keyword>
<feature type="transmembrane region" description="Helical" evidence="4">
    <location>
        <begin position="155"/>
        <end position="174"/>
    </location>
</feature>
<sequence>MSMALGLPEHLARDALSHALGRAGQAAAFVCLAVATTTGIANSIQNGAPDGAIVAACMAAMAALLALVAWRPSISATIAYLVVGTGAVVYATAVVMASGVFPSANNAVLSLPLAALLLVGGAGTGTVLAILWAVLGYVLGQLATLTGCLITGTPWALNAVATFALAILLVVRTFDGLARRANARGETRLNHASRTTRELALRHESELRATARLHDTALVHLVAIAAAGSGEVDERIRAGIRQDFALIIGRNWASDHVIEEPASRRRLANALQTGANAGVEVRVSGDLDALALVSDEAADALDQAIAQCLVNIGRHAGTNVAELAIGAGGGEVTVAVLDEGIGFDVEAVPSDRIGLRTSIRWRIEQVGGTVRLWSTRGVGTTIVLTVPVVTE</sequence>
<feature type="domain" description="Histidine kinase/HSP90-like ATPase" evidence="5">
    <location>
        <begin position="298"/>
        <end position="388"/>
    </location>
</feature>
<keyword evidence="4" id="KW-0472">Membrane</keyword>
<keyword evidence="3" id="KW-0902">Two-component regulatory system</keyword>
<dbReference type="SUPFAM" id="SSF55874">
    <property type="entry name" value="ATPase domain of HSP90 chaperone/DNA topoisomerase II/histidine kinase"/>
    <property type="match status" value="1"/>
</dbReference>
<feature type="transmembrane region" description="Helical" evidence="4">
    <location>
        <begin position="113"/>
        <end position="135"/>
    </location>
</feature>
<feature type="transmembrane region" description="Helical" evidence="4">
    <location>
        <begin position="78"/>
        <end position="101"/>
    </location>
</feature>
<evidence type="ECO:0000313" key="7">
    <source>
        <dbReference type="Proteomes" id="UP000291259"/>
    </source>
</evidence>
<feature type="transmembrane region" description="Helical" evidence="4">
    <location>
        <begin position="53"/>
        <end position="72"/>
    </location>
</feature>
<protein>
    <recommendedName>
        <fullName evidence="5">Histidine kinase/HSP90-like ATPase domain-containing protein</fullName>
    </recommendedName>
</protein>
<evidence type="ECO:0000256" key="2">
    <source>
        <dbReference type="ARBA" id="ARBA00022777"/>
    </source>
</evidence>
<name>A0A4P6FFQ1_9MICO</name>
<accession>A0A4P6FFQ1</accession>
<dbReference type="InterPro" id="IPR050482">
    <property type="entry name" value="Sensor_HK_TwoCompSys"/>
</dbReference>
<organism evidence="6 7">
    <name type="scientific">Agromyces protaetiae</name>
    <dbReference type="NCBI Taxonomy" id="2509455"/>
    <lineage>
        <taxon>Bacteria</taxon>
        <taxon>Bacillati</taxon>
        <taxon>Actinomycetota</taxon>
        <taxon>Actinomycetes</taxon>
        <taxon>Micrococcales</taxon>
        <taxon>Microbacteriaceae</taxon>
        <taxon>Agromyces</taxon>
    </lineage>
</organism>
<keyword evidence="7" id="KW-1185">Reference proteome</keyword>
<dbReference type="Gene3D" id="3.30.565.10">
    <property type="entry name" value="Histidine kinase-like ATPase, C-terminal domain"/>
    <property type="match status" value="1"/>
</dbReference>
<gene>
    <name evidence="6" type="ORF">ET445_16655</name>
</gene>
<dbReference type="EMBL" id="CP035491">
    <property type="protein sequence ID" value="QAY74725.1"/>
    <property type="molecule type" value="Genomic_DNA"/>
</dbReference>
<dbReference type="AlphaFoldDB" id="A0A4P6FFQ1"/>
<proteinExistence type="predicted"/>
<keyword evidence="2" id="KW-0418">Kinase</keyword>
<evidence type="ECO:0000256" key="1">
    <source>
        <dbReference type="ARBA" id="ARBA00022679"/>
    </source>
</evidence>
<dbReference type="InterPro" id="IPR036890">
    <property type="entry name" value="HATPase_C_sf"/>
</dbReference>
<dbReference type="GO" id="GO:0016301">
    <property type="term" value="F:kinase activity"/>
    <property type="evidence" value="ECO:0007669"/>
    <property type="project" value="UniProtKB-KW"/>
</dbReference>
<dbReference type="GO" id="GO:0000160">
    <property type="term" value="P:phosphorelay signal transduction system"/>
    <property type="evidence" value="ECO:0007669"/>
    <property type="project" value="UniProtKB-KW"/>
</dbReference>
<evidence type="ECO:0000313" key="6">
    <source>
        <dbReference type="EMBL" id="QAY74725.1"/>
    </source>
</evidence>
<dbReference type="OrthoDB" id="3534856at2"/>
<reference evidence="6 7" key="1">
    <citation type="submission" date="2019-01" db="EMBL/GenBank/DDBJ databases">
        <title>Genome sequencing of strain FW100M-8.</title>
        <authorList>
            <person name="Heo J."/>
            <person name="Kim S.-J."/>
            <person name="Kim J.-S."/>
            <person name="Hong S.-B."/>
            <person name="Kwon S.-W."/>
        </authorList>
    </citation>
    <scope>NUCLEOTIDE SEQUENCE [LARGE SCALE GENOMIC DNA]</scope>
    <source>
        <strain evidence="6 7">FW100M-8</strain>
    </source>
</reference>
<dbReference type="Pfam" id="PF02518">
    <property type="entry name" value="HATPase_c"/>
    <property type="match status" value="1"/>
</dbReference>
<feature type="transmembrane region" description="Helical" evidence="4">
    <location>
        <begin position="20"/>
        <end position="41"/>
    </location>
</feature>
<evidence type="ECO:0000259" key="5">
    <source>
        <dbReference type="Pfam" id="PF02518"/>
    </source>
</evidence>
<keyword evidence="1" id="KW-0808">Transferase</keyword>
<keyword evidence="4" id="KW-1133">Transmembrane helix</keyword>
<evidence type="ECO:0000256" key="3">
    <source>
        <dbReference type="ARBA" id="ARBA00023012"/>
    </source>
</evidence>
<dbReference type="KEGG" id="agf:ET445_16655"/>
<dbReference type="InterPro" id="IPR003594">
    <property type="entry name" value="HATPase_dom"/>
</dbReference>
<dbReference type="PANTHER" id="PTHR24421">
    <property type="entry name" value="NITRATE/NITRITE SENSOR PROTEIN NARX-RELATED"/>
    <property type="match status" value="1"/>
</dbReference>
<evidence type="ECO:0000256" key="4">
    <source>
        <dbReference type="SAM" id="Phobius"/>
    </source>
</evidence>